<evidence type="ECO:0000313" key="10">
    <source>
        <dbReference type="Proteomes" id="UP001597010"/>
    </source>
</evidence>
<comment type="similarity">
    <text evidence="6">Belongs to the UPF0758 family.</text>
</comment>
<evidence type="ECO:0000256" key="2">
    <source>
        <dbReference type="ARBA" id="ARBA00022723"/>
    </source>
</evidence>
<dbReference type="PANTHER" id="PTHR30471">
    <property type="entry name" value="DNA REPAIR PROTEIN RADC"/>
    <property type="match status" value="1"/>
</dbReference>
<dbReference type="Pfam" id="PF04002">
    <property type="entry name" value="RadC"/>
    <property type="match status" value="1"/>
</dbReference>
<dbReference type="InterPro" id="IPR046778">
    <property type="entry name" value="UPF0758_N"/>
</dbReference>
<keyword evidence="2" id="KW-0479">Metal-binding</keyword>
<dbReference type="Proteomes" id="UP001597010">
    <property type="component" value="Unassembled WGS sequence"/>
</dbReference>
<dbReference type="InterPro" id="IPR020891">
    <property type="entry name" value="UPF0758_CS"/>
</dbReference>
<dbReference type="PROSITE" id="PS50249">
    <property type="entry name" value="MPN"/>
    <property type="match status" value="1"/>
</dbReference>
<reference evidence="9" key="3">
    <citation type="submission" date="2024-09" db="EMBL/GenBank/DDBJ databases">
        <authorList>
            <person name="Sun Q."/>
            <person name="Mori K."/>
        </authorList>
    </citation>
    <scope>NUCLEOTIDE SEQUENCE</scope>
    <source>
        <strain evidence="9">CCUG 61484</strain>
    </source>
</reference>
<accession>A0ABW3ANA3</accession>
<evidence type="ECO:0000259" key="7">
    <source>
        <dbReference type="PROSITE" id="PS50249"/>
    </source>
</evidence>
<dbReference type="SUPFAM" id="SSF102712">
    <property type="entry name" value="JAB1/MPN domain"/>
    <property type="match status" value="1"/>
</dbReference>
<dbReference type="NCBIfam" id="TIGR00608">
    <property type="entry name" value="radc"/>
    <property type="match status" value="1"/>
</dbReference>
<evidence type="ECO:0000313" key="9">
    <source>
        <dbReference type="EMBL" id="MFD0792498.1"/>
    </source>
</evidence>
<comment type="caution">
    <text evidence="9">The sequence shown here is derived from an EMBL/GenBank/DDBJ whole genome shotgun (WGS) entry which is preliminary data.</text>
</comment>
<dbReference type="InterPro" id="IPR025657">
    <property type="entry name" value="RadC_JAB"/>
</dbReference>
<keyword evidence="5" id="KW-0482">Metalloprotease</keyword>
<keyword evidence="4" id="KW-0862">Zinc</keyword>
<keyword evidence="1" id="KW-0645">Protease</keyword>
<gene>
    <name evidence="9" type="primary">radC</name>
    <name evidence="8" type="ORF">ACFQZX_02005</name>
    <name evidence="9" type="ORF">ACFQZX_02650</name>
</gene>
<evidence type="ECO:0000256" key="4">
    <source>
        <dbReference type="ARBA" id="ARBA00022833"/>
    </source>
</evidence>
<keyword evidence="3" id="KW-0378">Hydrolase</keyword>
<evidence type="ECO:0000256" key="6">
    <source>
        <dbReference type="RuleBase" id="RU003797"/>
    </source>
</evidence>
<dbReference type="PROSITE" id="PS01302">
    <property type="entry name" value="UPF0758"/>
    <property type="match status" value="1"/>
</dbReference>
<reference evidence="9" key="1">
    <citation type="journal article" date="2014" name="Int. J. Syst. Evol. Microbiol.">
        <title>Complete genome of a new Firmicutes species belonging to the dominant human colonic microbiota ('Ruminococcus bicirculans') reveals two chromosomes and a selective capacity to utilize plant glucans.</title>
        <authorList>
            <consortium name="NISC Comparative Sequencing Program"/>
            <person name="Wegmann U."/>
            <person name="Louis P."/>
            <person name="Goesmann A."/>
            <person name="Henrissat B."/>
            <person name="Duncan S.H."/>
            <person name="Flint H.J."/>
        </authorList>
    </citation>
    <scope>NUCLEOTIDE SEQUENCE</scope>
    <source>
        <strain evidence="9">CCUG 61484</strain>
    </source>
</reference>
<evidence type="ECO:0000313" key="8">
    <source>
        <dbReference type="EMBL" id="MFD0792370.1"/>
    </source>
</evidence>
<name>A0ABW3ANA3_9SPHI</name>
<dbReference type="Gene3D" id="3.40.140.10">
    <property type="entry name" value="Cytidine Deaminase, domain 2"/>
    <property type="match status" value="1"/>
</dbReference>
<dbReference type="CDD" id="cd08071">
    <property type="entry name" value="MPN_DUF2466"/>
    <property type="match status" value="1"/>
</dbReference>
<evidence type="ECO:0000256" key="3">
    <source>
        <dbReference type="ARBA" id="ARBA00022801"/>
    </source>
</evidence>
<dbReference type="NCBIfam" id="NF000642">
    <property type="entry name" value="PRK00024.1"/>
    <property type="match status" value="1"/>
</dbReference>
<dbReference type="InterPro" id="IPR001405">
    <property type="entry name" value="UPF0758"/>
</dbReference>
<keyword evidence="10" id="KW-1185">Reference proteome</keyword>
<protein>
    <submittedName>
        <fullName evidence="9">DNA repair protein RadC</fullName>
    </submittedName>
</protein>
<sequence length="261" mass="28830">MEKVGRGVSRANCILFGFSSILGPIIPNQLEHYQTKISIKAWAEEDRPREKLSGQGRRALTDAELIAILIGSGSRTETAVELSKRILHHYDNDLNKLGKASISELSRFKGIGEAKAISIIAALEIGRRRGDIEAKVPDEVKCSKDGYNIMRRHLMDLNHEEFWLMLIGRSSKVIAKELVSKGGLSGTVADPKIIFNMALQHQASAIIMVHNHPSGNLKPSREDLTLTKKIADAGRLLDINVLDHLIITDNGYFSFGDEGLL</sequence>
<evidence type="ECO:0000256" key="5">
    <source>
        <dbReference type="ARBA" id="ARBA00023049"/>
    </source>
</evidence>
<dbReference type="SUPFAM" id="SSF47781">
    <property type="entry name" value="RuvA domain 2-like"/>
    <property type="match status" value="1"/>
</dbReference>
<reference evidence="10" key="2">
    <citation type="journal article" date="2019" name="Int. J. Syst. Evol. Microbiol.">
        <title>The Global Catalogue of Microorganisms (GCM) 10K type strain sequencing project: providing services to taxonomists for standard genome sequencing and annotation.</title>
        <authorList>
            <consortium name="The Broad Institute Genomics Platform"/>
            <consortium name="The Broad Institute Genome Sequencing Center for Infectious Disease"/>
            <person name="Wu L."/>
            <person name="Ma J."/>
        </authorList>
    </citation>
    <scope>NUCLEOTIDE SEQUENCE [LARGE SCALE GENOMIC DNA]</scope>
    <source>
        <strain evidence="10">CCUG 61484</strain>
    </source>
</reference>
<dbReference type="EMBL" id="JBHTHZ010000001">
    <property type="protein sequence ID" value="MFD0792370.1"/>
    <property type="molecule type" value="Genomic_DNA"/>
</dbReference>
<feature type="domain" description="MPN" evidence="7">
    <location>
        <begin position="140"/>
        <end position="261"/>
    </location>
</feature>
<proteinExistence type="inferred from homology"/>
<organism evidence="9 10">
    <name type="scientific">Mucilaginibacter litoreus</name>
    <dbReference type="NCBI Taxonomy" id="1048221"/>
    <lineage>
        <taxon>Bacteria</taxon>
        <taxon>Pseudomonadati</taxon>
        <taxon>Bacteroidota</taxon>
        <taxon>Sphingobacteriia</taxon>
        <taxon>Sphingobacteriales</taxon>
        <taxon>Sphingobacteriaceae</taxon>
        <taxon>Mucilaginibacter</taxon>
    </lineage>
</organism>
<dbReference type="PANTHER" id="PTHR30471:SF3">
    <property type="entry name" value="UPF0758 PROTEIN YEES-RELATED"/>
    <property type="match status" value="1"/>
</dbReference>
<dbReference type="RefSeq" id="WP_377111074.1">
    <property type="nucleotide sequence ID" value="NZ_JBHTHZ010000001.1"/>
</dbReference>
<dbReference type="InterPro" id="IPR010994">
    <property type="entry name" value="RuvA_2-like"/>
</dbReference>
<dbReference type="EMBL" id="JBHTHZ010000001">
    <property type="protein sequence ID" value="MFD0792498.1"/>
    <property type="molecule type" value="Genomic_DNA"/>
</dbReference>
<dbReference type="InterPro" id="IPR037518">
    <property type="entry name" value="MPN"/>
</dbReference>
<dbReference type="Pfam" id="PF20582">
    <property type="entry name" value="UPF0758_N"/>
    <property type="match status" value="1"/>
</dbReference>
<evidence type="ECO:0000256" key="1">
    <source>
        <dbReference type="ARBA" id="ARBA00022670"/>
    </source>
</evidence>